<comment type="caution">
    <text evidence="6">The sequence shown here is derived from an EMBL/GenBank/DDBJ whole genome shotgun (WGS) entry which is preliminary data.</text>
</comment>
<dbReference type="EMBL" id="JBEAFC010000014">
    <property type="protein sequence ID" value="KAL1532279.1"/>
    <property type="molecule type" value="Genomic_DNA"/>
</dbReference>
<dbReference type="GO" id="GO:0035251">
    <property type="term" value="F:UDP-glucosyltransferase activity"/>
    <property type="evidence" value="ECO:0007669"/>
    <property type="project" value="UniProtKB-ARBA"/>
</dbReference>
<keyword evidence="2 4" id="KW-0328">Glycosyltransferase</keyword>
<evidence type="ECO:0000313" key="6">
    <source>
        <dbReference type="EMBL" id="KAL1532279.1"/>
    </source>
</evidence>
<sequence>METIVLYPTFGMGHLISMVELGKFILRRQPSLSITVLTMPPPFGSGSTADYISHISATVPSITFHHLPAVSLDQLDAFPSIEAILFEALDRHNPHVLRALETVSASAAVSAFVIDFFCTAALPIAAKLGIRTYYFLTSGAHFTSLLLHLPKLDRTTTQSFKDMKSTLLDVPGVPPVPASDMVRPLLDRTTSDYQNFLNVSNNMLDSAGILINTFESLEPTPLAAIREGKCNHAGRAPPIFCVGPLLAAQDRDAGEHLCLKWLDKQPSKSVVYICFGSAGLVSAAQLKEMAEGLERSGHRFLWVVRSPPWEDKAKMFLPLPEPDLEALLSVGFLERTEERGLVVKGWAPQVAVLGHAAVGGFVTHCGWNSILEAVCAGVPMATWPLYAEQHFNRVVVVEGLGVAVGVEEREDGLVAAEEVERRVREVMEDVSVRKLVEEKSAEAKAAMAEGGSSVAAMEMLLDLWTSD</sequence>
<evidence type="ECO:0000256" key="2">
    <source>
        <dbReference type="ARBA" id="ARBA00022676"/>
    </source>
</evidence>
<evidence type="ECO:0000256" key="1">
    <source>
        <dbReference type="ARBA" id="ARBA00009995"/>
    </source>
</evidence>
<dbReference type="FunFam" id="3.40.50.2000:FF:000095">
    <property type="entry name" value="Glycosyltransferase"/>
    <property type="match status" value="1"/>
</dbReference>
<dbReference type="Proteomes" id="UP001567538">
    <property type="component" value="Unassembled WGS sequence"/>
</dbReference>
<gene>
    <name evidence="6" type="ORF">AAHA92_32308</name>
</gene>
<reference evidence="6 7" key="1">
    <citation type="submission" date="2024-06" db="EMBL/GenBank/DDBJ databases">
        <title>A chromosome level genome sequence of Diviner's sage (Salvia divinorum).</title>
        <authorList>
            <person name="Ford S.A."/>
            <person name="Ro D.-K."/>
            <person name="Ness R.W."/>
            <person name="Phillips M.A."/>
        </authorList>
    </citation>
    <scope>NUCLEOTIDE SEQUENCE [LARGE SCALE GENOMIC DNA]</scope>
    <source>
        <strain evidence="6">SAF-2024a</strain>
        <tissue evidence="6">Leaf</tissue>
    </source>
</reference>
<dbReference type="PANTHER" id="PTHR48048:SF30">
    <property type="entry name" value="GLYCOSYLTRANSFERASE"/>
    <property type="match status" value="1"/>
</dbReference>
<dbReference type="PANTHER" id="PTHR48048">
    <property type="entry name" value="GLYCOSYLTRANSFERASE"/>
    <property type="match status" value="1"/>
</dbReference>
<accession>A0ABD1FKB4</accession>
<comment type="similarity">
    <text evidence="1 4">Belongs to the UDP-glycosyltransferase family.</text>
</comment>
<dbReference type="EC" id="2.4.1.-" evidence="5"/>
<dbReference type="FunFam" id="3.40.50.2000:FF:000020">
    <property type="entry name" value="Glycosyltransferase"/>
    <property type="match status" value="1"/>
</dbReference>
<organism evidence="6 7">
    <name type="scientific">Salvia divinorum</name>
    <name type="common">Maria pastora</name>
    <name type="synonym">Diviner's sage</name>
    <dbReference type="NCBI Taxonomy" id="28513"/>
    <lineage>
        <taxon>Eukaryota</taxon>
        <taxon>Viridiplantae</taxon>
        <taxon>Streptophyta</taxon>
        <taxon>Embryophyta</taxon>
        <taxon>Tracheophyta</taxon>
        <taxon>Spermatophyta</taxon>
        <taxon>Magnoliopsida</taxon>
        <taxon>eudicotyledons</taxon>
        <taxon>Gunneridae</taxon>
        <taxon>Pentapetalae</taxon>
        <taxon>asterids</taxon>
        <taxon>lamiids</taxon>
        <taxon>Lamiales</taxon>
        <taxon>Lamiaceae</taxon>
        <taxon>Nepetoideae</taxon>
        <taxon>Mentheae</taxon>
        <taxon>Salviinae</taxon>
        <taxon>Salvia</taxon>
        <taxon>Salvia subgen. Calosphace</taxon>
    </lineage>
</organism>
<evidence type="ECO:0000256" key="3">
    <source>
        <dbReference type="ARBA" id="ARBA00022679"/>
    </source>
</evidence>
<dbReference type="InterPro" id="IPR035595">
    <property type="entry name" value="UDP_glycos_trans_CS"/>
</dbReference>
<evidence type="ECO:0000256" key="4">
    <source>
        <dbReference type="RuleBase" id="RU003718"/>
    </source>
</evidence>
<dbReference type="PROSITE" id="PS00375">
    <property type="entry name" value="UDPGT"/>
    <property type="match status" value="1"/>
</dbReference>
<evidence type="ECO:0000313" key="7">
    <source>
        <dbReference type="Proteomes" id="UP001567538"/>
    </source>
</evidence>
<name>A0ABD1FKB4_SALDI</name>
<proteinExistence type="inferred from homology"/>
<dbReference type="Pfam" id="PF00201">
    <property type="entry name" value="UDPGT"/>
    <property type="match status" value="1"/>
</dbReference>
<keyword evidence="7" id="KW-1185">Reference proteome</keyword>
<dbReference type="InterPro" id="IPR002213">
    <property type="entry name" value="UDP_glucos_trans"/>
</dbReference>
<dbReference type="InterPro" id="IPR050481">
    <property type="entry name" value="UDP-glycosyltransf_plant"/>
</dbReference>
<dbReference type="Gene3D" id="3.40.50.2000">
    <property type="entry name" value="Glycogen Phosphorylase B"/>
    <property type="match status" value="2"/>
</dbReference>
<protein>
    <recommendedName>
        <fullName evidence="5">Glycosyltransferase</fullName>
        <ecNumber evidence="5">2.4.1.-</ecNumber>
    </recommendedName>
</protein>
<dbReference type="SUPFAM" id="SSF53756">
    <property type="entry name" value="UDP-Glycosyltransferase/glycogen phosphorylase"/>
    <property type="match status" value="1"/>
</dbReference>
<keyword evidence="3 4" id="KW-0808">Transferase</keyword>
<dbReference type="CDD" id="cd03784">
    <property type="entry name" value="GT1_Gtf-like"/>
    <property type="match status" value="1"/>
</dbReference>
<evidence type="ECO:0000256" key="5">
    <source>
        <dbReference type="RuleBase" id="RU362057"/>
    </source>
</evidence>
<dbReference type="AlphaFoldDB" id="A0ABD1FKB4"/>